<dbReference type="Proteomes" id="UP000016665">
    <property type="component" value="Chromosome 22"/>
</dbReference>
<keyword evidence="2" id="KW-0488">Methylation</keyword>
<evidence type="ECO:0000313" key="10">
    <source>
        <dbReference type="Ensembl" id="ENSFALP00000027071.1"/>
    </source>
</evidence>
<comment type="similarity">
    <text evidence="1">Belongs to the synaptobrevin family.</text>
</comment>
<dbReference type="CDD" id="cd14824">
    <property type="entry name" value="Longin"/>
    <property type="match status" value="1"/>
</dbReference>
<keyword evidence="3" id="KW-0653">Protein transport</keyword>
<evidence type="ECO:0000313" key="11">
    <source>
        <dbReference type="Proteomes" id="UP000016665"/>
    </source>
</evidence>
<dbReference type="InterPro" id="IPR010908">
    <property type="entry name" value="Longin_dom"/>
</dbReference>
<evidence type="ECO:0000256" key="7">
    <source>
        <dbReference type="ARBA" id="ARBA00023289"/>
    </source>
</evidence>
<evidence type="ECO:0000256" key="6">
    <source>
        <dbReference type="ARBA" id="ARBA00023288"/>
    </source>
</evidence>
<sequence>MQVLMTPSRVVWGRRGTEGLAGGWWVLGKARDLCCLSYRNFPLSLFPSFPLSLFPSFPLSLFPSFPLSLFPSFPLSLFPSFPLSLFPSFPLSLFPSFPLSLSFPEYLCHVYVRSDGLAGVVIADNEYPQRVCFTLLDKVLDEFSRQVSKMDWPSGSPATISYSALDGYLSKYQVQTSETLQGTRQRVLVLPAALKMAGEVGSTGTCWDPGALGHPHVPVVMPVLCCFSPEPPGC</sequence>
<dbReference type="SMART" id="SM01270">
    <property type="entry name" value="Longin"/>
    <property type="match status" value="1"/>
</dbReference>
<evidence type="ECO:0000256" key="5">
    <source>
        <dbReference type="ARBA" id="ARBA00023139"/>
    </source>
</evidence>
<evidence type="ECO:0000256" key="4">
    <source>
        <dbReference type="ARBA" id="ARBA00023136"/>
    </source>
</evidence>
<gene>
    <name evidence="10" type="primary">YKT6</name>
</gene>
<dbReference type="GO" id="GO:0005794">
    <property type="term" value="C:Golgi apparatus"/>
    <property type="evidence" value="ECO:0007669"/>
    <property type="project" value="TreeGrafter"/>
</dbReference>
<accession>A0A803VWG5</accession>
<dbReference type="GO" id="GO:0006888">
    <property type="term" value="P:endoplasmic reticulum to Golgi vesicle-mediated transport"/>
    <property type="evidence" value="ECO:0007669"/>
    <property type="project" value="TreeGrafter"/>
</dbReference>
<evidence type="ECO:0000256" key="3">
    <source>
        <dbReference type="ARBA" id="ARBA00022927"/>
    </source>
</evidence>
<comment type="subcellular location">
    <subcellularLocation>
        <location evidence="8">Endomembrane system</location>
        <topology evidence="8">Lipid-anchor</topology>
        <orientation evidence="8">Cytoplasmic side</orientation>
    </subcellularLocation>
</comment>
<keyword evidence="6" id="KW-0449">Lipoprotein</keyword>
<protein>
    <submittedName>
        <fullName evidence="10">YKT6 v-SNARE homolog</fullName>
    </submittedName>
</protein>
<evidence type="ECO:0000256" key="8">
    <source>
        <dbReference type="ARBA" id="ARBA00046278"/>
    </source>
</evidence>
<evidence type="ECO:0000256" key="2">
    <source>
        <dbReference type="ARBA" id="ARBA00022481"/>
    </source>
</evidence>
<evidence type="ECO:0000259" key="9">
    <source>
        <dbReference type="PROSITE" id="PS50859"/>
    </source>
</evidence>
<name>A0A803VWG5_FICAL</name>
<dbReference type="Gene3D" id="3.30.450.50">
    <property type="entry name" value="Longin domain"/>
    <property type="match status" value="1"/>
</dbReference>
<reference evidence="10 11" key="1">
    <citation type="journal article" date="2012" name="Nature">
        <title>The genomic landscape of species divergence in Ficedula flycatchers.</title>
        <authorList>
            <person name="Ellegren H."/>
            <person name="Smeds L."/>
            <person name="Burri R."/>
            <person name="Olason P.I."/>
            <person name="Backstrom N."/>
            <person name="Kawakami T."/>
            <person name="Kunstner A."/>
            <person name="Makinen H."/>
            <person name="Nadachowska-Brzyska K."/>
            <person name="Qvarnstrom A."/>
            <person name="Uebbing S."/>
            <person name="Wolf J.B."/>
        </authorList>
    </citation>
    <scope>NUCLEOTIDE SEQUENCE [LARGE SCALE GENOMIC DNA]</scope>
</reference>
<dbReference type="GO" id="GO:0005484">
    <property type="term" value="F:SNAP receptor activity"/>
    <property type="evidence" value="ECO:0007669"/>
    <property type="project" value="TreeGrafter"/>
</dbReference>
<dbReference type="Pfam" id="PF13774">
    <property type="entry name" value="Longin"/>
    <property type="match status" value="1"/>
</dbReference>
<keyword evidence="7" id="KW-0636">Prenylation</keyword>
<keyword evidence="5" id="KW-0564">Palmitate</keyword>
<dbReference type="SUPFAM" id="SSF64356">
    <property type="entry name" value="SNARE-like"/>
    <property type="match status" value="1"/>
</dbReference>
<dbReference type="InterPro" id="IPR011012">
    <property type="entry name" value="Longin-like_dom_sf"/>
</dbReference>
<dbReference type="GeneTree" id="ENSGT00390000015164"/>
<dbReference type="GO" id="GO:0015031">
    <property type="term" value="P:protein transport"/>
    <property type="evidence" value="ECO:0007669"/>
    <property type="project" value="UniProtKB-KW"/>
</dbReference>
<keyword evidence="4" id="KW-0472">Membrane</keyword>
<keyword evidence="3" id="KW-0813">Transport</keyword>
<dbReference type="PANTHER" id="PTHR45806">
    <property type="entry name" value="SYNAPTOBREVIN HOMOLOG YKT6"/>
    <property type="match status" value="1"/>
</dbReference>
<dbReference type="PROSITE" id="PS50859">
    <property type="entry name" value="LONGIN"/>
    <property type="match status" value="1"/>
</dbReference>
<feature type="domain" description="Longin" evidence="9">
    <location>
        <begin position="85"/>
        <end position="169"/>
    </location>
</feature>
<proteinExistence type="inferred from homology"/>
<organism evidence="10 11">
    <name type="scientific">Ficedula albicollis</name>
    <name type="common">Collared flycatcher</name>
    <name type="synonym">Muscicapa albicollis</name>
    <dbReference type="NCBI Taxonomy" id="59894"/>
    <lineage>
        <taxon>Eukaryota</taxon>
        <taxon>Metazoa</taxon>
        <taxon>Chordata</taxon>
        <taxon>Craniata</taxon>
        <taxon>Vertebrata</taxon>
        <taxon>Euteleostomi</taxon>
        <taxon>Archelosauria</taxon>
        <taxon>Archosauria</taxon>
        <taxon>Dinosauria</taxon>
        <taxon>Saurischia</taxon>
        <taxon>Theropoda</taxon>
        <taxon>Coelurosauria</taxon>
        <taxon>Aves</taxon>
        <taxon>Neognathae</taxon>
        <taxon>Neoaves</taxon>
        <taxon>Telluraves</taxon>
        <taxon>Australaves</taxon>
        <taxon>Passeriformes</taxon>
        <taxon>Muscicapidae</taxon>
        <taxon>Ficedula</taxon>
    </lineage>
</organism>
<reference evidence="10" key="2">
    <citation type="submission" date="2025-08" db="UniProtKB">
        <authorList>
            <consortium name="Ensembl"/>
        </authorList>
    </citation>
    <scope>IDENTIFICATION</scope>
</reference>
<keyword evidence="11" id="KW-1185">Reference proteome</keyword>
<dbReference type="PANTHER" id="PTHR45806:SF1">
    <property type="entry name" value="SYNAPTOBREVIN HOMOLOG YKT6"/>
    <property type="match status" value="1"/>
</dbReference>
<evidence type="ECO:0000256" key="1">
    <source>
        <dbReference type="ARBA" id="ARBA00008025"/>
    </source>
</evidence>
<dbReference type="AlphaFoldDB" id="A0A803VWG5"/>
<reference evidence="10" key="3">
    <citation type="submission" date="2025-09" db="UniProtKB">
        <authorList>
            <consortium name="Ensembl"/>
        </authorList>
    </citation>
    <scope>IDENTIFICATION</scope>
</reference>
<dbReference type="Ensembl" id="ENSFALT00000037899.1">
    <property type="protein sequence ID" value="ENSFALP00000027071.1"/>
    <property type="gene ID" value="ENSFALG00000000056.2"/>
</dbReference>